<organism evidence="2 3">
    <name type="scientific">Candidatus Staskawiczbacteria bacterium RIFCSPHIGHO2_01_FULL_36_16</name>
    <dbReference type="NCBI Taxonomy" id="1802200"/>
    <lineage>
        <taxon>Bacteria</taxon>
        <taxon>Candidatus Staskawicziibacteriota</taxon>
    </lineage>
</organism>
<evidence type="ECO:0000313" key="3">
    <source>
        <dbReference type="Proteomes" id="UP000177190"/>
    </source>
</evidence>
<dbReference type="EMBL" id="MHOM01000043">
    <property type="protein sequence ID" value="OGZ63078.1"/>
    <property type="molecule type" value="Genomic_DNA"/>
</dbReference>
<dbReference type="PROSITE" id="PS51257">
    <property type="entry name" value="PROKAR_LIPOPROTEIN"/>
    <property type="match status" value="1"/>
</dbReference>
<dbReference type="STRING" id="1802200.A2812_01935"/>
<dbReference type="AlphaFoldDB" id="A0A1G2HMG9"/>
<gene>
    <name evidence="2" type="ORF">A2812_01935</name>
</gene>
<dbReference type="Proteomes" id="UP000177190">
    <property type="component" value="Unassembled WGS sequence"/>
</dbReference>
<sequence length="69" mass="8088">MKKNVWHKISWPVFIVGFLFALTMPTLITACVLFFAVLVVAICFIQMKKINKMFAEPYKKPYEKMQEGE</sequence>
<keyword evidence="1" id="KW-0472">Membrane</keyword>
<comment type="caution">
    <text evidence="2">The sequence shown here is derived from an EMBL/GenBank/DDBJ whole genome shotgun (WGS) entry which is preliminary data.</text>
</comment>
<keyword evidence="1" id="KW-0812">Transmembrane</keyword>
<accession>A0A1G2HMG9</accession>
<protein>
    <submittedName>
        <fullName evidence="2">Uncharacterized protein</fullName>
    </submittedName>
</protein>
<evidence type="ECO:0000256" key="1">
    <source>
        <dbReference type="SAM" id="Phobius"/>
    </source>
</evidence>
<reference evidence="2 3" key="1">
    <citation type="journal article" date="2016" name="Nat. Commun.">
        <title>Thousands of microbial genomes shed light on interconnected biogeochemical processes in an aquifer system.</title>
        <authorList>
            <person name="Anantharaman K."/>
            <person name="Brown C.T."/>
            <person name="Hug L.A."/>
            <person name="Sharon I."/>
            <person name="Castelle C.J."/>
            <person name="Probst A.J."/>
            <person name="Thomas B.C."/>
            <person name="Singh A."/>
            <person name="Wilkins M.J."/>
            <person name="Karaoz U."/>
            <person name="Brodie E.L."/>
            <person name="Williams K.H."/>
            <person name="Hubbard S.S."/>
            <person name="Banfield J.F."/>
        </authorList>
    </citation>
    <scope>NUCLEOTIDE SEQUENCE [LARGE SCALE GENOMIC DNA]</scope>
</reference>
<evidence type="ECO:0000313" key="2">
    <source>
        <dbReference type="EMBL" id="OGZ63078.1"/>
    </source>
</evidence>
<keyword evidence="1" id="KW-1133">Transmembrane helix</keyword>
<feature type="transmembrane region" description="Helical" evidence="1">
    <location>
        <begin position="12"/>
        <end position="45"/>
    </location>
</feature>
<name>A0A1G2HMG9_9BACT</name>
<proteinExistence type="predicted"/>